<evidence type="ECO:0000313" key="2">
    <source>
        <dbReference type="Proteomes" id="UP000321275"/>
    </source>
</evidence>
<reference evidence="1 2" key="1">
    <citation type="submission" date="2019-07" db="EMBL/GenBank/DDBJ databases">
        <title>Whole genome shotgun sequence of Halomonas pacifica NBRC 102220.</title>
        <authorList>
            <person name="Hosoyama A."/>
            <person name="Uohara A."/>
            <person name="Ohji S."/>
            <person name="Ichikawa N."/>
        </authorList>
    </citation>
    <scope>NUCLEOTIDE SEQUENCE [LARGE SCALE GENOMIC DNA]</scope>
    <source>
        <strain evidence="1 2">NBRC 102220</strain>
    </source>
</reference>
<evidence type="ECO:0000313" key="1">
    <source>
        <dbReference type="EMBL" id="GEK48907.1"/>
    </source>
</evidence>
<keyword evidence="2" id="KW-1185">Reference proteome</keyword>
<sequence length="76" mass="8130">MVAKTTNVTESTHIWNIPLSLGVMNCGKKATKKTMLFGFSTVTKYVLANNLKCDESGVASGISVGEKPARSSLIPR</sequence>
<protein>
    <submittedName>
        <fullName evidence="1">Uncharacterized protein</fullName>
    </submittedName>
</protein>
<comment type="caution">
    <text evidence="1">The sequence shown here is derived from an EMBL/GenBank/DDBJ whole genome shotgun (WGS) entry which is preliminary data.</text>
</comment>
<gene>
    <name evidence="1" type="ORF">HPA02_31900</name>
</gene>
<dbReference type="Proteomes" id="UP000321275">
    <property type="component" value="Unassembled WGS sequence"/>
</dbReference>
<dbReference type="AlphaFoldDB" id="A0A510XDX0"/>
<accession>A0A510XDX0</accession>
<proteinExistence type="predicted"/>
<organism evidence="1 2">
    <name type="scientific">Bisbaumannia pacifica</name>
    <dbReference type="NCBI Taxonomy" id="77098"/>
    <lineage>
        <taxon>Bacteria</taxon>
        <taxon>Pseudomonadati</taxon>
        <taxon>Pseudomonadota</taxon>
        <taxon>Gammaproteobacteria</taxon>
        <taxon>Oceanospirillales</taxon>
        <taxon>Halomonadaceae</taxon>
        <taxon>Bisbaumannia</taxon>
    </lineage>
</organism>
<name>A0A510XDX0_9GAMM</name>
<dbReference type="EMBL" id="BJUK01000055">
    <property type="protein sequence ID" value="GEK48907.1"/>
    <property type="molecule type" value="Genomic_DNA"/>
</dbReference>